<reference evidence="2" key="1">
    <citation type="submission" date="2019-10" db="EMBL/GenBank/DDBJ databases">
        <title>Conservation and host-specific expression of non-tandemly repeated heterogenous ribosome RNA gene in arbuscular mycorrhizal fungi.</title>
        <authorList>
            <person name="Maeda T."/>
            <person name="Kobayashi Y."/>
            <person name="Nakagawa T."/>
            <person name="Ezawa T."/>
            <person name="Yamaguchi K."/>
            <person name="Bino T."/>
            <person name="Nishimoto Y."/>
            <person name="Shigenobu S."/>
            <person name="Kawaguchi M."/>
        </authorList>
    </citation>
    <scope>NUCLEOTIDE SEQUENCE</scope>
    <source>
        <strain evidence="2">HR1</strain>
    </source>
</reference>
<dbReference type="OrthoDB" id="10606989at2759"/>
<dbReference type="EMBL" id="BLAL01000025">
    <property type="protein sequence ID" value="GES76678.1"/>
    <property type="molecule type" value="Genomic_DNA"/>
</dbReference>
<sequence>MPVRFELLFAYLLKKFLAVMGLKQLIHPMANVHQYPQLFQAIGVEAHLRTFYVILQVYNTTTVLPALAFGALTAMLVGRPPAICQSSSQGPSTALNLTIAFSATSLPIGGSPALSTGSTPWFCKYNFSFARKSGILSSQSKMVVGFLPYLFDLVDYSVMQIFISAKLNYSDILLGLVVIDPEFILFLLSPDVD</sequence>
<gene>
    <name evidence="2" type="ORF">RCL2_000407700</name>
</gene>
<feature type="chain" id="PRO_5034585147" description="SLC26A/SulP transporter domain-containing protein" evidence="1">
    <location>
        <begin position="22"/>
        <end position="193"/>
    </location>
</feature>
<evidence type="ECO:0000256" key="1">
    <source>
        <dbReference type="SAM" id="SignalP"/>
    </source>
</evidence>
<name>A0A8H3KZD1_9GLOM</name>
<organism evidence="2 3">
    <name type="scientific">Rhizophagus clarus</name>
    <dbReference type="NCBI Taxonomy" id="94130"/>
    <lineage>
        <taxon>Eukaryota</taxon>
        <taxon>Fungi</taxon>
        <taxon>Fungi incertae sedis</taxon>
        <taxon>Mucoromycota</taxon>
        <taxon>Glomeromycotina</taxon>
        <taxon>Glomeromycetes</taxon>
        <taxon>Glomerales</taxon>
        <taxon>Glomeraceae</taxon>
        <taxon>Rhizophagus</taxon>
    </lineage>
</organism>
<dbReference type="Proteomes" id="UP000615446">
    <property type="component" value="Unassembled WGS sequence"/>
</dbReference>
<protein>
    <recommendedName>
        <fullName evidence="4">SLC26A/SulP transporter domain-containing protein</fullName>
    </recommendedName>
</protein>
<evidence type="ECO:0008006" key="4">
    <source>
        <dbReference type="Google" id="ProtNLM"/>
    </source>
</evidence>
<comment type="caution">
    <text evidence="2">The sequence shown here is derived from an EMBL/GenBank/DDBJ whole genome shotgun (WGS) entry which is preliminary data.</text>
</comment>
<evidence type="ECO:0000313" key="3">
    <source>
        <dbReference type="Proteomes" id="UP000615446"/>
    </source>
</evidence>
<evidence type="ECO:0000313" key="2">
    <source>
        <dbReference type="EMBL" id="GES76678.1"/>
    </source>
</evidence>
<accession>A0A8H3KZD1</accession>
<feature type="signal peptide" evidence="1">
    <location>
        <begin position="1"/>
        <end position="21"/>
    </location>
</feature>
<dbReference type="AlphaFoldDB" id="A0A8H3KZD1"/>
<proteinExistence type="predicted"/>
<keyword evidence="1" id="KW-0732">Signal</keyword>